<evidence type="ECO:0000313" key="1">
    <source>
        <dbReference type="EMBL" id="QUW04075.1"/>
    </source>
</evidence>
<accession>A0ABX8BDX6</accession>
<proteinExistence type="predicted"/>
<reference evidence="1 2" key="1">
    <citation type="submission" date="2021-03" db="EMBL/GenBank/DDBJ databases">
        <title>Genomic and phenotypic characterization of Chloracidobacterium isolates provides evidence for multiple species.</title>
        <authorList>
            <person name="Saini M.K."/>
            <person name="Costas A.M.G."/>
            <person name="Tank M."/>
            <person name="Bryant D.A."/>
        </authorList>
    </citation>
    <scope>NUCLEOTIDE SEQUENCE [LARGE SCALE GENOMIC DNA]</scope>
    <source>
        <strain evidence="1 2">BV2-C</strain>
    </source>
</reference>
<dbReference type="Proteomes" id="UP000676506">
    <property type="component" value="Chromosome 2"/>
</dbReference>
<evidence type="ECO:0000313" key="2">
    <source>
        <dbReference type="Proteomes" id="UP000676506"/>
    </source>
</evidence>
<dbReference type="EMBL" id="CP072649">
    <property type="protein sequence ID" value="QUW04075.1"/>
    <property type="molecule type" value="Genomic_DNA"/>
</dbReference>
<sequence length="236" mass="24319">MTRNLKLGLVFTLILAVAGATCLPLTHRRVDAQGGRAAQLMSRGDVKINGNPAAGNMAVASGSRITTGKAGYAVLSVADAGQFYLGDNSEIVVNFLADRTRVEVVSGIVRCIKSQGALVQVFSTRCTHIDVIKGSIPVYGGPEQSAPAVESIAEAQSKDYPESAYIRFDSTGLDDFRVAVFECAVSASPSLPPIVPVVPVVGATTAVIATVVGAAVAASIVPVVSQDDAPLSPVRP</sequence>
<evidence type="ECO:0008006" key="3">
    <source>
        <dbReference type="Google" id="ProtNLM"/>
    </source>
</evidence>
<gene>
    <name evidence="1" type="ORF">J8C06_13560</name>
</gene>
<dbReference type="RefSeq" id="WP_211429964.1">
    <property type="nucleotide sequence ID" value="NZ_CP072649.1"/>
</dbReference>
<protein>
    <recommendedName>
        <fullName evidence="3">FecR protein domain-containing protein</fullName>
    </recommendedName>
</protein>
<organism evidence="1 2">
    <name type="scientific">Chloracidobacterium validum</name>
    <dbReference type="NCBI Taxonomy" id="2821543"/>
    <lineage>
        <taxon>Bacteria</taxon>
        <taxon>Pseudomonadati</taxon>
        <taxon>Acidobacteriota</taxon>
        <taxon>Terriglobia</taxon>
        <taxon>Terriglobales</taxon>
        <taxon>Acidobacteriaceae</taxon>
        <taxon>Chloracidobacterium</taxon>
    </lineage>
</organism>
<name>A0ABX8BDX6_9BACT</name>
<keyword evidence="2" id="KW-1185">Reference proteome</keyword>